<evidence type="ECO:0000313" key="10">
    <source>
        <dbReference type="EMBL" id="MDT0593492.1"/>
    </source>
</evidence>
<dbReference type="PANTHER" id="PTHR37479:SF1">
    <property type="entry name" value="CELL DIVISION PROTEIN FTSL"/>
    <property type="match status" value="1"/>
</dbReference>
<dbReference type="EMBL" id="JAVRHX010000001">
    <property type="protein sequence ID" value="MDT0593492.1"/>
    <property type="molecule type" value="Genomic_DNA"/>
</dbReference>
<evidence type="ECO:0000256" key="8">
    <source>
        <dbReference type="HAMAP-Rule" id="MF_00910"/>
    </source>
</evidence>
<dbReference type="PANTHER" id="PTHR37479">
    <property type="entry name" value="CELL DIVISION PROTEIN FTSL"/>
    <property type="match status" value="1"/>
</dbReference>
<reference evidence="10 11" key="1">
    <citation type="submission" date="2023-09" db="EMBL/GenBank/DDBJ databases">
        <authorList>
            <person name="Rey-Velasco X."/>
        </authorList>
    </citation>
    <scope>NUCLEOTIDE SEQUENCE [LARGE SCALE GENOMIC DNA]</scope>
    <source>
        <strain evidence="10 11">P117</strain>
    </source>
</reference>
<evidence type="ECO:0000256" key="3">
    <source>
        <dbReference type="ARBA" id="ARBA00022618"/>
    </source>
</evidence>
<keyword evidence="6 8" id="KW-0472">Membrane</keyword>
<dbReference type="NCBIfam" id="TIGR02209">
    <property type="entry name" value="ftsL_broad"/>
    <property type="match status" value="1"/>
</dbReference>
<keyword evidence="2 8" id="KW-1003">Cell membrane</keyword>
<dbReference type="GO" id="GO:0051301">
    <property type="term" value="P:cell division"/>
    <property type="evidence" value="ECO:0007669"/>
    <property type="project" value="UniProtKB-KW"/>
</dbReference>
<keyword evidence="3 8" id="KW-0132">Cell division</keyword>
<gene>
    <name evidence="8 10" type="primary">ftsL</name>
    <name evidence="10" type="ORF">RM552_01375</name>
</gene>
<comment type="function">
    <text evidence="8">Essential cell division protein. May link together the upstream cell division proteins, which are predominantly cytoplasmic, with the downstream cell division proteins, which are predominantly periplasmic.</text>
</comment>
<name>A0ABU2ZLJ3_9ALTE</name>
<organism evidence="10 11">
    <name type="scientific">Glaciecola petra</name>
    <dbReference type="NCBI Taxonomy" id="3075602"/>
    <lineage>
        <taxon>Bacteria</taxon>
        <taxon>Pseudomonadati</taxon>
        <taxon>Pseudomonadota</taxon>
        <taxon>Gammaproteobacteria</taxon>
        <taxon>Alteromonadales</taxon>
        <taxon>Alteromonadaceae</taxon>
        <taxon>Glaciecola</taxon>
    </lineage>
</organism>
<evidence type="ECO:0000313" key="11">
    <source>
        <dbReference type="Proteomes" id="UP001253545"/>
    </source>
</evidence>
<keyword evidence="11" id="KW-1185">Reference proteome</keyword>
<protein>
    <recommendedName>
        <fullName evidence="8 9">Cell division protein FtsL</fullName>
    </recommendedName>
</protein>
<accession>A0ABU2ZLJ3</accession>
<keyword evidence="5 8" id="KW-1133">Transmembrane helix</keyword>
<evidence type="ECO:0000256" key="1">
    <source>
        <dbReference type="ARBA" id="ARBA00004401"/>
    </source>
</evidence>
<evidence type="ECO:0000256" key="4">
    <source>
        <dbReference type="ARBA" id="ARBA00022692"/>
    </source>
</evidence>
<keyword evidence="7 8" id="KW-0131">Cell cycle</keyword>
<keyword evidence="4 8" id="KW-0812">Transmembrane</keyword>
<evidence type="ECO:0000256" key="5">
    <source>
        <dbReference type="ARBA" id="ARBA00022989"/>
    </source>
</evidence>
<keyword evidence="8" id="KW-0997">Cell inner membrane</keyword>
<evidence type="ECO:0000256" key="7">
    <source>
        <dbReference type="ARBA" id="ARBA00023306"/>
    </source>
</evidence>
<evidence type="ECO:0000256" key="9">
    <source>
        <dbReference type="NCBIfam" id="TIGR02209"/>
    </source>
</evidence>
<proteinExistence type="inferred from homology"/>
<comment type="caution">
    <text evidence="10">The sequence shown here is derived from an EMBL/GenBank/DDBJ whole genome shotgun (WGS) entry which is preliminary data.</text>
</comment>
<dbReference type="InterPro" id="IPR011922">
    <property type="entry name" value="Cell_div_FtsL"/>
</dbReference>
<dbReference type="HAMAP" id="MF_00910">
    <property type="entry name" value="FtsL"/>
    <property type="match status" value="1"/>
</dbReference>
<comment type="similarity">
    <text evidence="8">Belongs to the FtsL family.</text>
</comment>
<dbReference type="RefSeq" id="WP_311367004.1">
    <property type="nucleotide sequence ID" value="NZ_JAVRHX010000001.1"/>
</dbReference>
<evidence type="ECO:0000256" key="2">
    <source>
        <dbReference type="ARBA" id="ARBA00022475"/>
    </source>
</evidence>
<dbReference type="Proteomes" id="UP001253545">
    <property type="component" value="Unassembled WGS sequence"/>
</dbReference>
<evidence type="ECO:0000256" key="6">
    <source>
        <dbReference type="ARBA" id="ARBA00023136"/>
    </source>
</evidence>
<comment type="subunit">
    <text evidence="8">Part of a complex composed of FtsB, FtsL and FtsQ.</text>
</comment>
<comment type="subcellular location">
    <subcellularLocation>
        <location evidence="8">Cell inner membrane</location>
        <topology evidence="8">Single-pass type II membrane protein</topology>
    </subcellularLocation>
    <subcellularLocation>
        <location evidence="1">Cell membrane</location>
        <topology evidence="1">Single-pass type II membrane protein</topology>
    </subcellularLocation>
    <text evidence="8">Localizes to the division septum where it forms a ring structure.</text>
</comment>
<dbReference type="Pfam" id="PF04999">
    <property type="entry name" value="FtsL"/>
    <property type="match status" value="1"/>
</dbReference>
<sequence length="106" mass="12587">MSKPNTKFNLFYILMSDLSRHLLLIILFFLVVSSALAVVISAHENRRLMIAHEQLIQEKDQLDIEWRHLIIEQSALTEHNRIERAVLTKLDMRRPTREDEILLRVK</sequence>